<feature type="region of interest" description="Disordered" evidence="1">
    <location>
        <begin position="173"/>
        <end position="236"/>
    </location>
</feature>
<evidence type="ECO:0000313" key="2">
    <source>
        <dbReference type="EMBL" id="AJD47907.1"/>
    </source>
</evidence>
<keyword evidence="3" id="KW-1185">Reference proteome</keyword>
<dbReference type="AlphaFoldDB" id="A0A0B4XNN8"/>
<proteinExistence type="predicted"/>
<dbReference type="Gene3D" id="3.30.1150.10">
    <property type="match status" value="1"/>
</dbReference>
<evidence type="ECO:0000313" key="3">
    <source>
        <dbReference type="Proteomes" id="UP000006764"/>
    </source>
</evidence>
<feature type="region of interest" description="Disordered" evidence="1">
    <location>
        <begin position="80"/>
        <end position="133"/>
    </location>
</feature>
<reference evidence="2 3" key="1">
    <citation type="journal article" date="2012" name="J. Bacteriol.">
        <title>Genome sequence of an alkane-degrading bacterium, Alcanivorax pacificus type strain W11-5, isolated from deep sea sediment.</title>
        <authorList>
            <person name="Lai Q."/>
            <person name="Shao Z."/>
        </authorList>
    </citation>
    <scope>NUCLEOTIDE SEQUENCE [LARGE SCALE GENOMIC DNA]</scope>
    <source>
        <strain evidence="2 3">W11-5</strain>
    </source>
</reference>
<dbReference type="STRING" id="391936.S7S_07455"/>
<dbReference type="RefSeq" id="WP_008735619.1">
    <property type="nucleotide sequence ID" value="NZ_CP004387.1"/>
</dbReference>
<feature type="region of interest" description="Disordered" evidence="1">
    <location>
        <begin position="1"/>
        <end position="21"/>
    </location>
</feature>
<dbReference type="EMBL" id="CP004387">
    <property type="protein sequence ID" value="AJD47907.1"/>
    <property type="molecule type" value="Genomic_DNA"/>
</dbReference>
<gene>
    <name evidence="2" type="ORF">S7S_07455</name>
</gene>
<feature type="compositionally biased region" description="Low complexity" evidence="1">
    <location>
        <begin position="209"/>
        <end position="220"/>
    </location>
</feature>
<dbReference type="OrthoDB" id="7057177at2"/>
<feature type="compositionally biased region" description="Basic and acidic residues" evidence="1">
    <location>
        <begin position="124"/>
        <end position="133"/>
    </location>
</feature>
<evidence type="ECO:0008006" key="4">
    <source>
        <dbReference type="Google" id="ProtNLM"/>
    </source>
</evidence>
<dbReference type="InterPro" id="IPR049806">
    <property type="entry name" value="MasK-like_C"/>
</dbReference>
<name>A0A0B4XNN8_9GAMM</name>
<feature type="compositionally biased region" description="Basic and acidic residues" evidence="1">
    <location>
        <begin position="101"/>
        <end position="117"/>
    </location>
</feature>
<evidence type="ECO:0000256" key="1">
    <source>
        <dbReference type="SAM" id="MobiDB-lite"/>
    </source>
</evidence>
<dbReference type="NCBIfam" id="NF033768">
    <property type="entry name" value="myxo_SS_tail"/>
    <property type="match status" value="1"/>
</dbReference>
<dbReference type="Proteomes" id="UP000006764">
    <property type="component" value="Chromosome"/>
</dbReference>
<feature type="compositionally biased region" description="Gly residues" evidence="1">
    <location>
        <begin position="181"/>
        <end position="201"/>
    </location>
</feature>
<sequence length="325" mass="35536">MSLDQHSAKAAPAPAQRPRSMVSGTLAWDPLPGERLRQNSILALLGLLCLFLIIMIENTTVPKVDRTTEEVPERLARLVVERKKEEPPPPPPEPEPEQQQEEVKPEPEPEPKPEPQRRPPPTPERVEQARERAKQELQVFEDSLAGLRDMAPVVQGRELRRGGDEAATIQRDLLTSRAGSRSGGIATGSVSSGGGGSGTLSGGQVAQVESSIASNAEAASTVRQSSDGKSRRTEEQIRRTFDRYAGRINSVYQRALRSNPALQGTVIVSLVIEPDGSVSGATIKSTELNDEELERRVILVIRSMDFGSLPVETWRGDYPINFFPS</sequence>
<accession>A0A0B4XNN8</accession>
<protein>
    <recommendedName>
        <fullName evidence="4">Energy transducer TonB</fullName>
    </recommendedName>
</protein>
<dbReference type="KEGG" id="apac:S7S_07455"/>
<organism evidence="2 3">
    <name type="scientific">Isoalcanivorax pacificus W11-5</name>
    <dbReference type="NCBI Taxonomy" id="391936"/>
    <lineage>
        <taxon>Bacteria</taxon>
        <taxon>Pseudomonadati</taxon>
        <taxon>Pseudomonadota</taxon>
        <taxon>Gammaproteobacteria</taxon>
        <taxon>Oceanospirillales</taxon>
        <taxon>Alcanivoracaceae</taxon>
        <taxon>Isoalcanivorax</taxon>
    </lineage>
</organism>
<dbReference type="HOGENOM" id="CLU_074088_0_0_6"/>
<feature type="compositionally biased region" description="Basic and acidic residues" evidence="1">
    <location>
        <begin position="226"/>
        <end position="236"/>
    </location>
</feature>